<reference evidence="7" key="1">
    <citation type="journal article" date="2014" name="PLoS Negl. Trop. Dis.">
        <title>An updated insight into the Sialotranscriptome of Triatoma infestans: developmental stage and geographic variations.</title>
        <authorList>
            <person name="Schwarz A."/>
            <person name="Medrano-Mercado N."/>
            <person name="Schaub G.A."/>
            <person name="Struchiner C.J."/>
            <person name="Bargues M.D."/>
            <person name="Levy M.Z."/>
            <person name="Ribeiro J.M."/>
        </authorList>
    </citation>
    <scope>NUCLEOTIDE SEQUENCE</scope>
    <source>
        <strain evidence="7">Chile</strain>
        <tissue evidence="7">Salivary glands</tissue>
    </source>
</reference>
<comment type="similarity">
    <text evidence="1 3 4">Belongs to the small heat shock protein (HSP20) family.</text>
</comment>
<sequence>MSLLPLLINDLLEEYRKPTLEDLYDQHFGLGLLNDDILRPRSVMMSVPLRSGYLRPWRNMAAGDSGVSAVQSDKNEFRVNLDVQQFKPEELKVKVVDDFLVVEGKHDERSDQHGFISRQFTRRYKIPENVDKTALVSNLSSDGVLTLKAPKIQTSPEKEAREIPITQTNAPAVKAKKEAPVKKKEEKMEE</sequence>
<feature type="binding site" evidence="2">
    <location>
        <position position="113"/>
    </location>
    <ligand>
        <name>Zn(2+)</name>
        <dbReference type="ChEBI" id="CHEBI:29105"/>
        <label>1</label>
    </ligand>
</feature>
<protein>
    <submittedName>
        <fullName evidence="7">Putative small heat shock protein</fullName>
    </submittedName>
</protein>
<dbReference type="InterPro" id="IPR055269">
    <property type="entry name" value="Alpha-crystallin/HSP_16"/>
</dbReference>
<name>A0A023F819_TRIIF</name>
<evidence type="ECO:0000256" key="3">
    <source>
        <dbReference type="PROSITE-ProRule" id="PRU00285"/>
    </source>
</evidence>
<dbReference type="PANTHER" id="PTHR45640:SF26">
    <property type="entry name" value="RE23625P"/>
    <property type="match status" value="1"/>
</dbReference>
<dbReference type="SUPFAM" id="SSF49764">
    <property type="entry name" value="HSP20-like chaperones"/>
    <property type="match status" value="1"/>
</dbReference>
<dbReference type="GO" id="GO:0046872">
    <property type="term" value="F:metal ion binding"/>
    <property type="evidence" value="ECO:0007669"/>
    <property type="project" value="UniProtKB-KW"/>
</dbReference>
<accession>A0A023F819</accession>
<organism evidence="7">
    <name type="scientific">Triatoma infestans</name>
    <name type="common">Assassin bug</name>
    <dbReference type="NCBI Taxonomy" id="30076"/>
    <lineage>
        <taxon>Eukaryota</taxon>
        <taxon>Metazoa</taxon>
        <taxon>Ecdysozoa</taxon>
        <taxon>Arthropoda</taxon>
        <taxon>Hexapoda</taxon>
        <taxon>Insecta</taxon>
        <taxon>Pterygota</taxon>
        <taxon>Neoptera</taxon>
        <taxon>Paraneoptera</taxon>
        <taxon>Hemiptera</taxon>
        <taxon>Heteroptera</taxon>
        <taxon>Panheteroptera</taxon>
        <taxon>Cimicomorpha</taxon>
        <taxon>Reduviidae</taxon>
        <taxon>Triatominae</taxon>
        <taxon>Triatoma</taxon>
    </lineage>
</organism>
<dbReference type="PRINTS" id="PR00299">
    <property type="entry name" value="ACRYSTALLIN"/>
</dbReference>
<feature type="region of interest" description="Disordered" evidence="5">
    <location>
        <begin position="151"/>
        <end position="190"/>
    </location>
</feature>
<dbReference type="PIRSF" id="PIRSF036514">
    <property type="entry name" value="Sm_HSP_B1"/>
    <property type="match status" value="1"/>
</dbReference>
<dbReference type="InterPro" id="IPR008978">
    <property type="entry name" value="HSP20-like_chaperone"/>
</dbReference>
<dbReference type="GO" id="GO:0005737">
    <property type="term" value="C:cytoplasm"/>
    <property type="evidence" value="ECO:0007669"/>
    <property type="project" value="TreeGrafter"/>
</dbReference>
<evidence type="ECO:0000256" key="2">
    <source>
        <dbReference type="PIRSR" id="PIRSR036514-1"/>
    </source>
</evidence>
<evidence type="ECO:0000259" key="6">
    <source>
        <dbReference type="PROSITE" id="PS01031"/>
    </source>
</evidence>
<feature type="compositionally biased region" description="Basic and acidic residues" evidence="5">
    <location>
        <begin position="175"/>
        <end position="190"/>
    </location>
</feature>
<dbReference type="GO" id="GO:0051082">
    <property type="term" value="F:unfolded protein binding"/>
    <property type="evidence" value="ECO:0007669"/>
    <property type="project" value="TreeGrafter"/>
</dbReference>
<dbReference type="GO" id="GO:0042026">
    <property type="term" value="P:protein refolding"/>
    <property type="evidence" value="ECO:0007669"/>
    <property type="project" value="TreeGrafter"/>
</dbReference>
<dbReference type="AlphaFoldDB" id="A0A023F819"/>
<dbReference type="PANTHER" id="PTHR45640">
    <property type="entry name" value="HEAT SHOCK PROTEIN HSP-12.2-RELATED"/>
    <property type="match status" value="1"/>
</dbReference>
<keyword evidence="7" id="KW-0346">Stress response</keyword>
<evidence type="ECO:0000313" key="7">
    <source>
        <dbReference type="EMBL" id="JAC17412.1"/>
    </source>
</evidence>
<feature type="binding site" evidence="2">
    <location>
        <position position="106"/>
    </location>
    <ligand>
        <name>Zn(2+)</name>
        <dbReference type="ChEBI" id="CHEBI:29105"/>
        <label>1</label>
    </ligand>
</feature>
<dbReference type="CDD" id="cd06526">
    <property type="entry name" value="metazoan_ACD"/>
    <property type="match status" value="1"/>
</dbReference>
<dbReference type="Gene3D" id="2.60.40.790">
    <property type="match status" value="1"/>
</dbReference>
<dbReference type="InterPro" id="IPR002068">
    <property type="entry name" value="A-crystallin/Hsp20_dom"/>
</dbReference>
<feature type="binding site" evidence="2">
    <location>
        <position position="108"/>
    </location>
    <ligand>
        <name>Zn(2+)</name>
        <dbReference type="ChEBI" id="CHEBI:29105"/>
        <label>1</label>
    </ligand>
</feature>
<keyword evidence="2" id="KW-0862">Zinc</keyword>
<proteinExistence type="evidence at transcript level"/>
<feature type="domain" description="SHSP" evidence="6">
    <location>
        <begin position="58"/>
        <end position="166"/>
    </location>
</feature>
<dbReference type="InterPro" id="IPR001436">
    <property type="entry name" value="Alpha-crystallin/sHSP_animal"/>
</dbReference>
<evidence type="ECO:0000256" key="4">
    <source>
        <dbReference type="RuleBase" id="RU003616"/>
    </source>
</evidence>
<dbReference type="GO" id="GO:0005634">
    <property type="term" value="C:nucleus"/>
    <property type="evidence" value="ECO:0007669"/>
    <property type="project" value="TreeGrafter"/>
</dbReference>
<dbReference type="Pfam" id="PF00011">
    <property type="entry name" value="HSP20"/>
    <property type="match status" value="1"/>
</dbReference>
<evidence type="ECO:0000256" key="1">
    <source>
        <dbReference type="PIRNR" id="PIRNR036514"/>
    </source>
</evidence>
<evidence type="ECO:0000256" key="5">
    <source>
        <dbReference type="SAM" id="MobiDB-lite"/>
    </source>
</evidence>
<dbReference type="EMBL" id="GBBI01001300">
    <property type="protein sequence ID" value="JAC17412.1"/>
    <property type="molecule type" value="mRNA"/>
</dbReference>
<dbReference type="PROSITE" id="PS01031">
    <property type="entry name" value="SHSP"/>
    <property type="match status" value="1"/>
</dbReference>
<keyword evidence="2" id="KW-0479">Metal-binding</keyword>
<dbReference type="GO" id="GO:0009408">
    <property type="term" value="P:response to heat"/>
    <property type="evidence" value="ECO:0007669"/>
    <property type="project" value="UniProtKB-ARBA"/>
</dbReference>